<evidence type="ECO:0000256" key="2">
    <source>
        <dbReference type="ARBA" id="ARBA00005892"/>
    </source>
</evidence>
<sequence length="185" mass="20503">MAFLNMLSTLASSQEGAAKVYELLKGKAFRYVGWSTLFDCLSIYDDKFKQSLQTAGAMLPEFPERNAKALVAYLNVLQKSGAPAPVVWHRAANFAALFFFFLLPELVPKRFLHCAGVSLPLILANLSYFECAGVSLPLILANLSYFESFKCSSTNNKHQGTIFSSPLPTTYVILTPNTIKYTKII</sequence>
<dbReference type="AlphaFoldDB" id="A0A2P5F2F9"/>
<evidence type="ECO:0000256" key="4">
    <source>
        <dbReference type="ARBA" id="ARBA00023242"/>
    </source>
</evidence>
<evidence type="ECO:0000313" key="5">
    <source>
        <dbReference type="EMBL" id="PON91939.1"/>
    </source>
</evidence>
<comment type="caution">
    <text evidence="5">The sequence shown here is derived from an EMBL/GenBank/DDBJ whole genome shotgun (WGS) entry which is preliminary data.</text>
</comment>
<organism evidence="5 6">
    <name type="scientific">Trema orientale</name>
    <name type="common">Charcoal tree</name>
    <name type="synonym">Celtis orientalis</name>
    <dbReference type="NCBI Taxonomy" id="63057"/>
    <lineage>
        <taxon>Eukaryota</taxon>
        <taxon>Viridiplantae</taxon>
        <taxon>Streptophyta</taxon>
        <taxon>Embryophyta</taxon>
        <taxon>Tracheophyta</taxon>
        <taxon>Spermatophyta</taxon>
        <taxon>Magnoliopsida</taxon>
        <taxon>eudicotyledons</taxon>
        <taxon>Gunneridae</taxon>
        <taxon>Pentapetalae</taxon>
        <taxon>rosids</taxon>
        <taxon>fabids</taxon>
        <taxon>Rosales</taxon>
        <taxon>Cannabaceae</taxon>
        <taxon>Trema</taxon>
    </lineage>
</organism>
<accession>A0A2P5F2F9</accession>
<keyword evidence="4" id="KW-0539">Nucleus</keyword>
<dbReference type="EMBL" id="JXTC01000070">
    <property type="protein sequence ID" value="PON91939.1"/>
    <property type="molecule type" value="Genomic_DNA"/>
</dbReference>
<proteinExistence type="inferred from homology"/>
<dbReference type="PANTHER" id="PTHR31344">
    <property type="entry name" value="NUCLEAR PORE COMPLEX PROTEIN NUP205"/>
    <property type="match status" value="1"/>
</dbReference>
<dbReference type="InterPro" id="IPR021827">
    <property type="entry name" value="Nup186/Nup192/Nup205"/>
</dbReference>
<evidence type="ECO:0000256" key="3">
    <source>
        <dbReference type="ARBA" id="ARBA00022448"/>
    </source>
</evidence>
<comment type="subcellular location">
    <subcellularLocation>
        <location evidence="1">Nucleus</location>
    </subcellularLocation>
</comment>
<dbReference type="InParanoid" id="A0A2P5F2F9"/>
<dbReference type="PANTHER" id="PTHR31344:SF0">
    <property type="entry name" value="NUCLEAR PORE COMPLEX PROTEIN NUP205"/>
    <property type="match status" value="1"/>
</dbReference>
<evidence type="ECO:0000256" key="1">
    <source>
        <dbReference type="ARBA" id="ARBA00004123"/>
    </source>
</evidence>
<dbReference type="STRING" id="63057.A0A2P5F2F9"/>
<name>A0A2P5F2F9_TREOI</name>
<dbReference type="Proteomes" id="UP000237000">
    <property type="component" value="Unassembled WGS sequence"/>
</dbReference>
<reference evidence="6" key="1">
    <citation type="submission" date="2016-06" db="EMBL/GenBank/DDBJ databases">
        <title>Parallel loss of symbiosis genes in relatives of nitrogen-fixing non-legume Parasponia.</title>
        <authorList>
            <person name="Van Velzen R."/>
            <person name="Holmer R."/>
            <person name="Bu F."/>
            <person name="Rutten L."/>
            <person name="Van Zeijl A."/>
            <person name="Liu W."/>
            <person name="Santuari L."/>
            <person name="Cao Q."/>
            <person name="Sharma T."/>
            <person name="Shen D."/>
            <person name="Roswanjaya Y."/>
            <person name="Wardhani T."/>
            <person name="Kalhor M.S."/>
            <person name="Jansen J."/>
            <person name="Van den Hoogen J."/>
            <person name="Gungor B."/>
            <person name="Hartog M."/>
            <person name="Hontelez J."/>
            <person name="Verver J."/>
            <person name="Yang W.-C."/>
            <person name="Schijlen E."/>
            <person name="Repin R."/>
            <person name="Schilthuizen M."/>
            <person name="Schranz E."/>
            <person name="Heidstra R."/>
            <person name="Miyata K."/>
            <person name="Fedorova E."/>
            <person name="Kohlen W."/>
            <person name="Bisseling T."/>
            <person name="Smit S."/>
            <person name="Geurts R."/>
        </authorList>
    </citation>
    <scope>NUCLEOTIDE SEQUENCE [LARGE SCALE GENOMIC DNA]</scope>
    <source>
        <strain evidence="6">cv. RG33-2</strain>
    </source>
</reference>
<gene>
    <name evidence="5" type="ORF">TorRG33x02_122700</name>
</gene>
<keyword evidence="6" id="KW-1185">Reference proteome</keyword>
<dbReference type="OrthoDB" id="1934792at2759"/>
<keyword evidence="3" id="KW-0813">Transport</keyword>
<comment type="similarity">
    <text evidence="2">Belongs to the NUP186/NUP192/NUP205 family.</text>
</comment>
<protein>
    <submittedName>
        <fullName evidence="5">Nucleoporin</fullName>
    </submittedName>
</protein>
<evidence type="ECO:0000313" key="6">
    <source>
        <dbReference type="Proteomes" id="UP000237000"/>
    </source>
</evidence>
<dbReference type="GO" id="GO:0005643">
    <property type="term" value="C:nuclear pore"/>
    <property type="evidence" value="ECO:0007669"/>
    <property type="project" value="InterPro"/>
</dbReference>